<gene>
    <name evidence="3" type="ORF">F387_01818</name>
</gene>
<dbReference type="Proteomes" id="UP000011617">
    <property type="component" value="Unassembled WGS sequence"/>
</dbReference>
<feature type="transmembrane region" description="Helical" evidence="1">
    <location>
        <begin position="21"/>
        <end position="41"/>
    </location>
</feature>
<protein>
    <recommendedName>
        <fullName evidence="2">YdbS-like PH domain-containing protein</fullName>
    </recommendedName>
</protein>
<evidence type="ECO:0000313" key="4">
    <source>
        <dbReference type="Proteomes" id="UP000011617"/>
    </source>
</evidence>
<keyword evidence="1" id="KW-1133">Transmembrane helix</keyword>
<dbReference type="EMBL" id="AOBV01000013">
    <property type="protein sequence ID" value="ELV07398.1"/>
    <property type="molecule type" value="Genomic_DNA"/>
</dbReference>
<accession>L8XTQ2</accession>
<evidence type="ECO:0000256" key="1">
    <source>
        <dbReference type="SAM" id="Phobius"/>
    </source>
</evidence>
<dbReference type="AlphaFoldDB" id="L8XTQ2"/>
<feature type="transmembrane region" description="Helical" evidence="1">
    <location>
        <begin position="47"/>
        <end position="65"/>
    </location>
</feature>
<dbReference type="HOGENOM" id="CLU_111557_1_0_6"/>
<comment type="caution">
    <text evidence="3">The sequence shown here is derived from an EMBL/GenBank/DDBJ whole genome shotgun (WGS) entry which is preliminary data.</text>
</comment>
<dbReference type="PANTHER" id="PTHR37938">
    <property type="entry name" value="BLL0215 PROTEIN"/>
    <property type="match status" value="1"/>
</dbReference>
<dbReference type="OrthoDB" id="3378680at2"/>
<keyword evidence="1" id="KW-0472">Membrane</keyword>
<keyword evidence="4" id="KW-1185">Reference proteome</keyword>
<keyword evidence="1" id="KW-0812">Transmembrane</keyword>
<reference evidence="3 4" key="1">
    <citation type="journal article" date="2013" name="Genome Announc.">
        <title>Complete Genome Sequence of Wohlfahrtiimonas chitiniclastica Strain SH04, Isolated from Chrysomya megacephala Collected from Pudong International Airport in China.</title>
        <authorList>
            <person name="Cao X.M."/>
            <person name="Chen T."/>
            <person name="Xu L.Z."/>
            <person name="Yao L.S."/>
            <person name="Qi J."/>
            <person name="Zhang X.L."/>
            <person name="Yan Q.L."/>
            <person name="Deng Y.H."/>
            <person name="Guo T.Y."/>
            <person name="Wang J."/>
            <person name="Hu K.X."/>
            <person name="Xu B.L."/>
        </authorList>
    </citation>
    <scope>NUCLEOTIDE SEQUENCE [LARGE SCALE GENOMIC DNA]</scope>
    <source>
        <strain evidence="3 4">SH04</strain>
    </source>
</reference>
<sequence length="153" mass="16949">MANYIESNLSKNEVIIYKARLSIYPLVSSLILATLLILFGLSSLSNTTTSVVGTVFLIIGIMIAIKNILKYISTELALTNQRVIAKTGFIRRNTVELRNEKIESVIVDQPVFGRIFNYGSIITRGTGGTNTPIPWIASPMLFRNAVNNLENKD</sequence>
<evidence type="ECO:0000259" key="2">
    <source>
        <dbReference type="Pfam" id="PF03703"/>
    </source>
</evidence>
<dbReference type="RefSeq" id="WP_008316664.1">
    <property type="nucleotide sequence ID" value="NZ_KB372784.1"/>
</dbReference>
<feature type="domain" description="YdbS-like PH" evidence="2">
    <location>
        <begin position="73"/>
        <end position="142"/>
    </location>
</feature>
<evidence type="ECO:0000313" key="3">
    <source>
        <dbReference type="EMBL" id="ELV07398.1"/>
    </source>
</evidence>
<organism evidence="3 4">
    <name type="scientific">Wohlfahrtiimonas chitiniclastica SH04</name>
    <dbReference type="NCBI Taxonomy" id="1261130"/>
    <lineage>
        <taxon>Bacteria</taxon>
        <taxon>Pseudomonadati</taxon>
        <taxon>Pseudomonadota</taxon>
        <taxon>Gammaproteobacteria</taxon>
        <taxon>Cardiobacteriales</taxon>
        <taxon>Ignatzschineriaceae</taxon>
        <taxon>Wohlfahrtiimonas</taxon>
    </lineage>
</organism>
<dbReference type="InterPro" id="IPR005182">
    <property type="entry name" value="YdbS-like_PH"/>
</dbReference>
<dbReference type="PANTHER" id="PTHR37938:SF1">
    <property type="entry name" value="BLL0215 PROTEIN"/>
    <property type="match status" value="1"/>
</dbReference>
<dbReference type="Pfam" id="PF03703">
    <property type="entry name" value="bPH_2"/>
    <property type="match status" value="1"/>
</dbReference>
<proteinExistence type="predicted"/>
<name>L8XTQ2_9GAMM</name>